<keyword evidence="2" id="KW-0732">Signal</keyword>
<dbReference type="RefSeq" id="WP_231447324.1">
    <property type="nucleotide sequence ID" value="NZ_JAJOMB010000017.1"/>
</dbReference>
<keyword evidence="1" id="KW-0472">Membrane</keyword>
<dbReference type="Proteomes" id="UP001138997">
    <property type="component" value="Unassembled WGS sequence"/>
</dbReference>
<feature type="transmembrane region" description="Helical" evidence="1">
    <location>
        <begin position="364"/>
        <end position="388"/>
    </location>
</feature>
<feature type="transmembrane region" description="Helical" evidence="1">
    <location>
        <begin position="593"/>
        <end position="613"/>
    </location>
</feature>
<keyword evidence="1" id="KW-0812">Transmembrane</keyword>
<feature type="signal peptide" evidence="2">
    <location>
        <begin position="1"/>
        <end position="22"/>
    </location>
</feature>
<feature type="transmembrane region" description="Helical" evidence="1">
    <location>
        <begin position="713"/>
        <end position="734"/>
    </location>
</feature>
<feature type="transmembrane region" description="Helical" evidence="1">
    <location>
        <begin position="540"/>
        <end position="556"/>
    </location>
</feature>
<evidence type="ECO:0000256" key="2">
    <source>
        <dbReference type="SAM" id="SignalP"/>
    </source>
</evidence>
<evidence type="ECO:0000313" key="4">
    <source>
        <dbReference type="Proteomes" id="UP001138997"/>
    </source>
</evidence>
<organism evidence="3 4">
    <name type="scientific">Kineosporia babensis</name>
    <dbReference type="NCBI Taxonomy" id="499548"/>
    <lineage>
        <taxon>Bacteria</taxon>
        <taxon>Bacillati</taxon>
        <taxon>Actinomycetota</taxon>
        <taxon>Actinomycetes</taxon>
        <taxon>Kineosporiales</taxon>
        <taxon>Kineosporiaceae</taxon>
        <taxon>Kineosporia</taxon>
    </lineage>
</organism>
<feature type="transmembrane region" description="Helical" evidence="1">
    <location>
        <begin position="409"/>
        <end position="433"/>
    </location>
</feature>
<dbReference type="AlphaFoldDB" id="A0A9X1NIE4"/>
<feature type="transmembrane region" description="Helical" evidence="1">
    <location>
        <begin position="439"/>
        <end position="460"/>
    </location>
</feature>
<evidence type="ECO:0000313" key="3">
    <source>
        <dbReference type="EMBL" id="MCD5314630.1"/>
    </source>
</evidence>
<keyword evidence="4" id="KW-1185">Reference proteome</keyword>
<feature type="transmembrane region" description="Helical" evidence="1">
    <location>
        <begin position="648"/>
        <end position="669"/>
    </location>
</feature>
<reference evidence="3" key="1">
    <citation type="submission" date="2021-11" db="EMBL/GenBank/DDBJ databases">
        <title>Streptomyces corallinus and Kineosporia corallina sp. nov., two new coral-derived marine actinobacteria.</title>
        <authorList>
            <person name="Buangrab K."/>
            <person name="Sutthacheep M."/>
            <person name="Yeemin T."/>
            <person name="Harunari E."/>
            <person name="Igarashi Y."/>
            <person name="Sripreechasak P."/>
            <person name="Kanchanasin P."/>
            <person name="Tanasupawat S."/>
            <person name="Phongsopitanun W."/>
        </authorList>
    </citation>
    <scope>NUCLEOTIDE SEQUENCE</scope>
    <source>
        <strain evidence="3">JCM 31032</strain>
    </source>
</reference>
<protein>
    <submittedName>
        <fullName evidence="3">Uncharacterized protein</fullName>
    </submittedName>
</protein>
<feature type="transmembrane region" description="Helical" evidence="1">
    <location>
        <begin position="472"/>
        <end position="493"/>
    </location>
</feature>
<keyword evidence="1" id="KW-1133">Transmembrane helix</keyword>
<proteinExistence type="predicted"/>
<comment type="caution">
    <text evidence="3">The sequence shown here is derived from an EMBL/GenBank/DDBJ whole genome shotgun (WGS) entry which is preliminary data.</text>
</comment>
<gene>
    <name evidence="3" type="ORF">LR394_27355</name>
</gene>
<name>A0A9X1NIE4_9ACTN</name>
<dbReference type="EMBL" id="JAJOMB010000017">
    <property type="protein sequence ID" value="MCD5314630.1"/>
    <property type="molecule type" value="Genomic_DNA"/>
</dbReference>
<feature type="transmembrane region" description="Helical" evidence="1">
    <location>
        <begin position="568"/>
        <end position="586"/>
    </location>
</feature>
<feature type="chain" id="PRO_5040762978" evidence="2">
    <location>
        <begin position="23"/>
        <end position="758"/>
    </location>
</feature>
<accession>A0A9X1NIE4</accession>
<sequence>MRFGLRKRWAALGVLTTLIAGAAAPSATAAAAVRGADSSVPGPVVLLGTGGLRWSDVTDEHPALSGLQEAGSSGWLAVRSVRSTTCPADGWLGVSAGARAGDASANDGEAVCRDPQVTVGQAGQAGTVDQWDRYLSAAQAEDFDAKPGLLGDTLAANSVDSAAVGAGAAIALADSTGGVANAWAGSTDDPEQLAADVDAALATGPEVLAVDLGAVIDPAEQEYKQPKNIPALTGAYARPRAEQVTALEQRLEAVLAELPNDATVYLASLADSGSKSRLRVLAATGPVPGGGDYGDSLLGSSSTRQDGLAQTTDLFPTILSGLGVSVPESAVGSVVRPAASGMEDAARERKLLDIDQASIAVTPIVPVFFVGIVVAQVVLYLAATFVMRRRSRSLDAAQVAGRRIVLLRWLRRVAVVFACIPAATFLANLLPWWRADHSGLAATAATILFVIPMALIANLGPWKHALLGPMGAAGGMTMLVLGADVVTGSHLMLSSMMGLQPVVAGRFYGFGNPAFAIFATGSLLLAVALADTLVRRNRRLLAAAAVGVVGIVATIIDGTPGWGSDFGGPPAIIPGFAVLALLALGIRITLRRAVLIAGVTIVAITLIALLDWLRGPEQRTHLGRFAQTVLDGGAFTVIQRKAAANLDILFTSHLTILVPFAVAFVVLVLARPVSWGVRPLQLVYDRSPVLKAGLISFGVMMLIGFGVNDSGVAIPAVAATVALPLLIAISVRALELADTDPLPAAEVAKAPAQSEKAE</sequence>
<feature type="transmembrane region" description="Helical" evidence="1">
    <location>
        <begin position="513"/>
        <end position="533"/>
    </location>
</feature>
<evidence type="ECO:0000256" key="1">
    <source>
        <dbReference type="SAM" id="Phobius"/>
    </source>
</evidence>
<feature type="transmembrane region" description="Helical" evidence="1">
    <location>
        <begin position="689"/>
        <end position="707"/>
    </location>
</feature>